<dbReference type="PANTHER" id="PTHR34299:SF1">
    <property type="entry name" value="DIACYLGLYCEROL KINASE"/>
    <property type="match status" value="1"/>
</dbReference>
<keyword evidence="6 19" id="KW-0812">Transmembrane</keyword>
<evidence type="ECO:0000313" key="21">
    <source>
        <dbReference type="EMBL" id="BAF59074.1"/>
    </source>
</evidence>
<keyword evidence="18" id="KW-0479">Metal-binding</keyword>
<keyword evidence="18" id="KW-0460">Magnesium</keyword>
<keyword evidence="13" id="KW-0594">Phospholipid biosynthesis</keyword>
<feature type="binding site" evidence="18">
    <location>
        <position position="72"/>
    </location>
    <ligand>
        <name>a divalent metal cation</name>
        <dbReference type="ChEBI" id="CHEBI:60240"/>
    </ligand>
</feature>
<dbReference type="CDD" id="cd14266">
    <property type="entry name" value="UDPK_IM_PAP2_like"/>
    <property type="match status" value="1"/>
</dbReference>
<dbReference type="GO" id="GO:0008654">
    <property type="term" value="P:phospholipid biosynthetic process"/>
    <property type="evidence" value="ECO:0007669"/>
    <property type="project" value="UniProtKB-KW"/>
</dbReference>
<evidence type="ECO:0000256" key="7">
    <source>
        <dbReference type="ARBA" id="ARBA00022741"/>
    </source>
</evidence>
<accession>A5D3W3</accession>
<sequence length="231" mass="24150">MSVRRFLDSFNNAADGVVYALKTQRNMRVHFTAAVLVLSLGLYLRLGAADLLFLFFAITLVIAAEMINTAVEAAVDLYTQEFHPLARAAKNVAAGAVLVTALNSVAVGFFVFYPRLQQLSLKPVPQAGKTAPLFVALISIVLVLLIVLFGKTVGGKGGRGLFSGHTAAAFAGAAALVLLTGSFAASAVALIMALLVAHSRLQSGRRAFFEVAASALLGILVTLAAFRLAGC</sequence>
<feature type="transmembrane region" description="Helical" evidence="19">
    <location>
        <begin position="133"/>
        <end position="150"/>
    </location>
</feature>
<feature type="domain" description="Phosphatidic acid phosphatase type 2/haloperoxidase" evidence="20">
    <location>
        <begin position="158"/>
        <end position="228"/>
    </location>
</feature>
<keyword evidence="3" id="KW-1003">Cell membrane</keyword>
<dbReference type="InterPro" id="IPR036945">
    <property type="entry name" value="DAGK_sf"/>
</dbReference>
<evidence type="ECO:0000256" key="17">
    <source>
        <dbReference type="PIRSR" id="PIRSR600829-3"/>
    </source>
</evidence>
<keyword evidence="14" id="KW-1208">Phospholipid metabolism</keyword>
<dbReference type="SUPFAM" id="SSF48317">
    <property type="entry name" value="Acid phosphatase/Vanadium-dependent haloperoxidase"/>
    <property type="match status" value="1"/>
</dbReference>
<keyword evidence="10 19" id="KW-1133">Transmembrane helix</keyword>
<comment type="subcellular location">
    <subcellularLocation>
        <location evidence="1">Cell membrane</location>
        <topology evidence="1">Multi-pass membrane protein</topology>
    </subcellularLocation>
</comment>
<feature type="transmembrane region" description="Helical" evidence="19">
    <location>
        <begin position="91"/>
        <end position="113"/>
    </location>
</feature>
<feature type="binding site" evidence="17">
    <location>
        <begin position="81"/>
        <end position="83"/>
    </location>
    <ligand>
        <name>ATP</name>
        <dbReference type="ChEBI" id="CHEBI:30616"/>
    </ligand>
</feature>
<dbReference type="EMBL" id="AP009389">
    <property type="protein sequence ID" value="BAF59074.1"/>
    <property type="molecule type" value="Genomic_DNA"/>
</dbReference>
<comment type="similarity">
    <text evidence="2">Belongs to the bacterial diacylglycerol kinase family.</text>
</comment>
<feature type="transmembrane region" description="Helical" evidence="19">
    <location>
        <begin position="51"/>
        <end position="71"/>
    </location>
</feature>
<keyword evidence="5" id="KW-0808">Transferase</keyword>
<evidence type="ECO:0000256" key="6">
    <source>
        <dbReference type="ARBA" id="ARBA00022692"/>
    </source>
</evidence>
<evidence type="ECO:0000256" key="9">
    <source>
        <dbReference type="ARBA" id="ARBA00022840"/>
    </source>
</evidence>
<evidence type="ECO:0000256" key="13">
    <source>
        <dbReference type="ARBA" id="ARBA00023209"/>
    </source>
</evidence>
<evidence type="ECO:0000256" key="14">
    <source>
        <dbReference type="ARBA" id="ARBA00023264"/>
    </source>
</evidence>
<evidence type="ECO:0000256" key="19">
    <source>
        <dbReference type="SAM" id="Phobius"/>
    </source>
</evidence>
<keyword evidence="12 19" id="KW-0472">Membrane</keyword>
<name>A5D3W3_PELTS</name>
<keyword evidence="8" id="KW-0418">Kinase</keyword>
<dbReference type="InterPro" id="IPR000829">
    <property type="entry name" value="DAGK"/>
</dbReference>
<feature type="transmembrane region" description="Helical" evidence="19">
    <location>
        <begin position="27"/>
        <end position="44"/>
    </location>
</feature>
<dbReference type="AlphaFoldDB" id="A5D3W3"/>
<feature type="binding site" evidence="16">
    <location>
        <position position="5"/>
    </location>
    <ligand>
        <name>substrate</name>
    </ligand>
</feature>
<feature type="transmembrane region" description="Helical" evidence="19">
    <location>
        <begin position="207"/>
        <end position="229"/>
    </location>
</feature>
<keyword evidence="22" id="KW-1185">Reference proteome</keyword>
<feature type="binding site" evidence="16">
    <location>
        <position position="65"/>
    </location>
    <ligand>
        <name>substrate</name>
    </ligand>
</feature>
<comment type="cofactor">
    <cofactor evidence="18">
        <name>Mg(2+)</name>
        <dbReference type="ChEBI" id="CHEBI:18420"/>
    </cofactor>
    <text evidence="18">Mn(2+), Zn(2+), Cd(2+) and Co(2+) support activity to lesser extents.</text>
</comment>
<evidence type="ECO:0000256" key="16">
    <source>
        <dbReference type="PIRSR" id="PIRSR600829-2"/>
    </source>
</evidence>
<dbReference type="Pfam" id="PF01569">
    <property type="entry name" value="PAP2"/>
    <property type="match status" value="1"/>
</dbReference>
<protein>
    <submittedName>
        <fullName evidence="21">Hypothetical membrane protein</fullName>
    </submittedName>
</protein>
<evidence type="ECO:0000313" key="22">
    <source>
        <dbReference type="Proteomes" id="UP000006556"/>
    </source>
</evidence>
<dbReference type="GO" id="GO:0005886">
    <property type="term" value="C:plasma membrane"/>
    <property type="evidence" value="ECO:0007669"/>
    <property type="project" value="UniProtKB-SubCell"/>
</dbReference>
<organism evidence="21 22">
    <name type="scientific">Pelotomaculum thermopropionicum (strain DSM 13744 / JCM 10971 / SI)</name>
    <dbReference type="NCBI Taxonomy" id="370438"/>
    <lineage>
        <taxon>Bacteria</taxon>
        <taxon>Bacillati</taxon>
        <taxon>Bacillota</taxon>
        <taxon>Clostridia</taxon>
        <taxon>Eubacteriales</taxon>
        <taxon>Desulfotomaculaceae</taxon>
        <taxon>Pelotomaculum</taxon>
    </lineage>
</organism>
<keyword evidence="7 17" id="KW-0547">Nucleotide-binding</keyword>
<feature type="transmembrane region" description="Helical" evidence="19">
    <location>
        <begin position="170"/>
        <end position="195"/>
    </location>
</feature>
<dbReference type="Pfam" id="PF01219">
    <property type="entry name" value="DAGK_prokar"/>
    <property type="match status" value="1"/>
</dbReference>
<gene>
    <name evidence="21" type="ordered locus">PTH_0893</name>
</gene>
<evidence type="ECO:0000256" key="3">
    <source>
        <dbReference type="ARBA" id="ARBA00022475"/>
    </source>
</evidence>
<dbReference type="InterPro" id="IPR036938">
    <property type="entry name" value="PAP2/HPO_sf"/>
</dbReference>
<dbReference type="Gene3D" id="1.20.144.10">
    <property type="entry name" value="Phosphatidic acid phosphatase type 2/haloperoxidase"/>
    <property type="match status" value="1"/>
</dbReference>
<dbReference type="Gene3D" id="1.10.287.3610">
    <property type="match status" value="1"/>
</dbReference>
<dbReference type="PROSITE" id="PS01069">
    <property type="entry name" value="DAGK_PROKAR"/>
    <property type="match status" value="1"/>
</dbReference>
<feature type="active site" description="Proton acceptor" evidence="15">
    <location>
        <position position="65"/>
    </location>
</feature>
<dbReference type="InterPro" id="IPR000326">
    <property type="entry name" value="PAP2/HPO"/>
</dbReference>
<evidence type="ECO:0000256" key="1">
    <source>
        <dbReference type="ARBA" id="ARBA00004651"/>
    </source>
</evidence>
<dbReference type="STRING" id="370438.PTH_0893"/>
<dbReference type="GO" id="GO:0016301">
    <property type="term" value="F:kinase activity"/>
    <property type="evidence" value="ECO:0007669"/>
    <property type="project" value="UniProtKB-KW"/>
</dbReference>
<feature type="binding site" evidence="17">
    <location>
        <position position="5"/>
    </location>
    <ligand>
        <name>ATP</name>
        <dbReference type="ChEBI" id="CHEBI:30616"/>
    </ligand>
</feature>
<dbReference type="eggNOG" id="COG0818">
    <property type="taxonomic scope" value="Bacteria"/>
</dbReference>
<feature type="binding site" evidence="17">
    <location>
        <position position="72"/>
    </location>
    <ligand>
        <name>ATP</name>
        <dbReference type="ChEBI" id="CHEBI:30616"/>
    </ligand>
</feature>
<evidence type="ECO:0000256" key="10">
    <source>
        <dbReference type="ARBA" id="ARBA00022989"/>
    </source>
</evidence>
<dbReference type="GO" id="GO:0005524">
    <property type="term" value="F:ATP binding"/>
    <property type="evidence" value="ECO:0007669"/>
    <property type="project" value="UniProtKB-KW"/>
</dbReference>
<keyword evidence="4" id="KW-0444">Lipid biosynthesis</keyword>
<evidence type="ECO:0000256" key="4">
    <source>
        <dbReference type="ARBA" id="ARBA00022516"/>
    </source>
</evidence>
<dbReference type="Proteomes" id="UP000006556">
    <property type="component" value="Chromosome"/>
</dbReference>
<reference evidence="22" key="1">
    <citation type="journal article" date="2008" name="Genome Res.">
        <title>The genome of Pelotomaculum thermopropionicum reveals niche-associated evolution in anaerobic microbiota.</title>
        <authorList>
            <person name="Kosaka T."/>
            <person name="Kato S."/>
            <person name="Shimoyama T."/>
            <person name="Ishii S."/>
            <person name="Abe T."/>
            <person name="Watanabe K."/>
        </authorList>
    </citation>
    <scope>NUCLEOTIDE SEQUENCE [LARGE SCALE GENOMIC DNA]</scope>
    <source>
        <strain evidence="22">DSM 13744 / JCM 10971 / SI</strain>
    </source>
</reference>
<evidence type="ECO:0000256" key="12">
    <source>
        <dbReference type="ARBA" id="ARBA00023136"/>
    </source>
</evidence>
<dbReference type="PANTHER" id="PTHR34299">
    <property type="entry name" value="DIACYLGLYCEROL KINASE"/>
    <property type="match status" value="1"/>
</dbReference>
<dbReference type="GO" id="GO:0046872">
    <property type="term" value="F:metal ion binding"/>
    <property type="evidence" value="ECO:0007669"/>
    <property type="project" value="UniProtKB-KW"/>
</dbReference>
<evidence type="ECO:0000256" key="11">
    <source>
        <dbReference type="ARBA" id="ARBA00023098"/>
    </source>
</evidence>
<dbReference type="KEGG" id="pth:PTH_0893"/>
<evidence type="ECO:0000256" key="15">
    <source>
        <dbReference type="PIRSR" id="PIRSR600829-1"/>
    </source>
</evidence>
<keyword evidence="11" id="KW-0443">Lipid metabolism</keyword>
<evidence type="ECO:0000256" key="5">
    <source>
        <dbReference type="ARBA" id="ARBA00022679"/>
    </source>
</evidence>
<proteinExistence type="inferred from homology"/>
<evidence type="ECO:0000259" key="20">
    <source>
        <dbReference type="Pfam" id="PF01569"/>
    </source>
</evidence>
<keyword evidence="9 17" id="KW-0067">ATP-binding</keyword>
<dbReference type="HOGENOM" id="CLU_101368_0_0_9"/>
<evidence type="ECO:0000256" key="2">
    <source>
        <dbReference type="ARBA" id="ARBA00005967"/>
    </source>
</evidence>
<evidence type="ECO:0000256" key="18">
    <source>
        <dbReference type="PIRSR" id="PIRSR600829-4"/>
    </source>
</evidence>
<evidence type="ECO:0000256" key="8">
    <source>
        <dbReference type="ARBA" id="ARBA00022777"/>
    </source>
</evidence>